<dbReference type="InParanoid" id="D7G2V6"/>
<protein>
    <recommendedName>
        <fullName evidence="9">UBA domain-containing protein</fullName>
    </recommendedName>
</protein>
<reference evidence="10 11" key="1">
    <citation type="journal article" date="2010" name="Nature">
        <title>The Ectocarpus genome and the independent evolution of multicellularity in brown algae.</title>
        <authorList>
            <person name="Cock J.M."/>
            <person name="Sterck L."/>
            <person name="Rouze P."/>
            <person name="Scornet D."/>
            <person name="Allen A.E."/>
            <person name="Amoutzias G."/>
            <person name="Anthouard V."/>
            <person name="Artiguenave F."/>
            <person name="Aury J.M."/>
            <person name="Badger J.H."/>
            <person name="Beszteri B."/>
            <person name="Billiau K."/>
            <person name="Bonnet E."/>
            <person name="Bothwell J.H."/>
            <person name="Bowler C."/>
            <person name="Boyen C."/>
            <person name="Brownlee C."/>
            <person name="Carrano C.J."/>
            <person name="Charrier B."/>
            <person name="Cho G.Y."/>
            <person name="Coelho S.M."/>
            <person name="Collen J."/>
            <person name="Corre E."/>
            <person name="Da Silva C."/>
            <person name="Delage L."/>
            <person name="Delaroque N."/>
            <person name="Dittami S.M."/>
            <person name="Doulbeau S."/>
            <person name="Elias M."/>
            <person name="Farnham G."/>
            <person name="Gachon C.M."/>
            <person name="Gschloessl B."/>
            <person name="Heesch S."/>
            <person name="Jabbari K."/>
            <person name="Jubin C."/>
            <person name="Kawai H."/>
            <person name="Kimura K."/>
            <person name="Kloareg B."/>
            <person name="Kupper F.C."/>
            <person name="Lang D."/>
            <person name="Le Bail A."/>
            <person name="Leblanc C."/>
            <person name="Lerouge P."/>
            <person name="Lohr M."/>
            <person name="Lopez P.J."/>
            <person name="Martens C."/>
            <person name="Maumus F."/>
            <person name="Michel G."/>
            <person name="Miranda-Saavedra D."/>
            <person name="Morales J."/>
            <person name="Moreau H."/>
            <person name="Motomura T."/>
            <person name="Nagasato C."/>
            <person name="Napoli C.A."/>
            <person name="Nelson D.R."/>
            <person name="Nyvall-Collen P."/>
            <person name="Peters A.F."/>
            <person name="Pommier C."/>
            <person name="Potin P."/>
            <person name="Poulain J."/>
            <person name="Quesneville H."/>
            <person name="Read B."/>
            <person name="Rensing S.A."/>
            <person name="Ritter A."/>
            <person name="Rousvoal S."/>
            <person name="Samanta M."/>
            <person name="Samson G."/>
            <person name="Schroeder D.C."/>
            <person name="Segurens B."/>
            <person name="Strittmatter M."/>
            <person name="Tonon T."/>
            <person name="Tregear J.W."/>
            <person name="Valentin K."/>
            <person name="von Dassow P."/>
            <person name="Yamagishi T."/>
            <person name="Van de Peer Y."/>
            <person name="Wincker P."/>
        </authorList>
    </citation>
    <scope>NUCLEOTIDE SEQUENCE [LARGE SCALE GENOMIC DNA]</scope>
    <source>
        <strain evidence="11">Ec32 / CCAP1310/4</strain>
    </source>
</reference>
<dbReference type="SMART" id="SM00165">
    <property type="entry name" value="UBA"/>
    <property type="match status" value="1"/>
</dbReference>
<feature type="transmembrane region" description="Helical" evidence="8">
    <location>
        <begin position="147"/>
        <end position="174"/>
    </location>
</feature>
<dbReference type="GO" id="GO:0006508">
    <property type="term" value="P:proteolysis"/>
    <property type="evidence" value="ECO:0007669"/>
    <property type="project" value="UniProtKB-KW"/>
</dbReference>
<feature type="compositionally biased region" description="Gly residues" evidence="7">
    <location>
        <begin position="234"/>
        <end position="264"/>
    </location>
</feature>
<sequence length="379" mass="38914">MVGIVGSYLLSFFLPQLDLALNNSPFRTVESFEVYRVVTTVFCSGGLLAVILGLMNFNTVGPNLERSLGSTGLLALMATLTVVTNLAFIALCYVLVILGEKKYAFYSSSGIWNLLVALIAVECMATPDVPRRFFILPWDIPGKYYPLFLACIFGFMRGAWMDLFCAVGIGYAYADGRLDRLKPSRSRLASWESGCLANFVERPGYIVSGAAMGAAAFGTPLNNPADHPSNQRAEGGGGGGGFSSMFGGGGGGGAPGGGDEGGFGSNNVVKRGGTAGSSSGDSFAGSGQTLGGGGGGTRSSGRSSQTRHDPETARLARLAALEGRTGAGGGGGEAAAPLLAASDHDVLTLQDMGFTAAEAREALQFTNGDVEAAASYLAA</sequence>
<dbReference type="InterPro" id="IPR015940">
    <property type="entry name" value="UBA"/>
</dbReference>
<dbReference type="EMBL" id="FN649739">
    <property type="protein sequence ID" value="CBJ48813.1"/>
    <property type="molecule type" value="Genomic_DNA"/>
</dbReference>
<dbReference type="Gene3D" id="1.10.8.10">
    <property type="entry name" value="DNA helicase RuvA subunit, C-terminal domain"/>
    <property type="match status" value="1"/>
</dbReference>
<feature type="transmembrane region" description="Helical" evidence="8">
    <location>
        <begin position="34"/>
        <end position="54"/>
    </location>
</feature>
<keyword evidence="3" id="KW-0645">Protease</keyword>
<dbReference type="GO" id="GO:0016020">
    <property type="term" value="C:membrane"/>
    <property type="evidence" value="ECO:0007669"/>
    <property type="project" value="UniProtKB-SubCell"/>
</dbReference>
<dbReference type="InterPro" id="IPR035952">
    <property type="entry name" value="Rhomboid-like_sf"/>
</dbReference>
<evidence type="ECO:0000256" key="6">
    <source>
        <dbReference type="ARBA" id="ARBA00023136"/>
    </source>
</evidence>
<feature type="domain" description="UBA" evidence="9">
    <location>
        <begin position="340"/>
        <end position="379"/>
    </location>
</feature>
<dbReference type="GO" id="GO:0004252">
    <property type="term" value="F:serine-type endopeptidase activity"/>
    <property type="evidence" value="ECO:0007669"/>
    <property type="project" value="TreeGrafter"/>
</dbReference>
<feature type="transmembrane region" description="Helical" evidence="8">
    <location>
        <begin position="74"/>
        <end position="98"/>
    </location>
</feature>
<evidence type="ECO:0000313" key="11">
    <source>
        <dbReference type="Proteomes" id="UP000002630"/>
    </source>
</evidence>
<dbReference type="Pfam" id="PF00627">
    <property type="entry name" value="UBA"/>
    <property type="match status" value="1"/>
</dbReference>
<keyword evidence="5 8" id="KW-1133">Transmembrane helix</keyword>
<dbReference type="Gene3D" id="1.20.1540.10">
    <property type="entry name" value="Rhomboid-like"/>
    <property type="match status" value="1"/>
</dbReference>
<dbReference type="PANTHER" id="PTHR43066">
    <property type="entry name" value="RHOMBOID-RELATED PROTEIN"/>
    <property type="match status" value="1"/>
</dbReference>
<keyword evidence="3" id="KW-0378">Hydrolase</keyword>
<organism evidence="10 11">
    <name type="scientific">Ectocarpus siliculosus</name>
    <name type="common">Brown alga</name>
    <name type="synonym">Conferva siliculosa</name>
    <dbReference type="NCBI Taxonomy" id="2880"/>
    <lineage>
        <taxon>Eukaryota</taxon>
        <taxon>Sar</taxon>
        <taxon>Stramenopiles</taxon>
        <taxon>Ochrophyta</taxon>
        <taxon>PX clade</taxon>
        <taxon>Phaeophyceae</taxon>
        <taxon>Ectocarpales</taxon>
        <taxon>Ectocarpaceae</taxon>
        <taxon>Ectocarpus</taxon>
    </lineage>
</organism>
<dbReference type="EMBL" id="FN648696">
    <property type="protein sequence ID" value="CBJ48813.1"/>
    <property type="molecule type" value="Genomic_DNA"/>
</dbReference>
<evidence type="ECO:0000256" key="2">
    <source>
        <dbReference type="ARBA" id="ARBA00009045"/>
    </source>
</evidence>
<dbReference type="OrthoDB" id="47452at2759"/>
<comment type="similarity">
    <text evidence="2">Belongs to the peptidase S54 family.</text>
</comment>
<evidence type="ECO:0000256" key="3">
    <source>
        <dbReference type="ARBA" id="ARBA00022670"/>
    </source>
</evidence>
<dbReference type="eggNOG" id="KOG2632">
    <property type="taxonomic scope" value="Eukaryota"/>
</dbReference>
<name>D7G2V6_ECTSI</name>
<keyword evidence="11" id="KW-1185">Reference proteome</keyword>
<feature type="transmembrane region" description="Helical" evidence="8">
    <location>
        <begin position="110"/>
        <end position="127"/>
    </location>
</feature>
<evidence type="ECO:0000313" key="10">
    <source>
        <dbReference type="EMBL" id="CBJ48813.1"/>
    </source>
</evidence>
<dbReference type="OMA" id="FAMANIP"/>
<comment type="subcellular location">
    <subcellularLocation>
        <location evidence="1">Membrane</location>
        <topology evidence="1">Multi-pass membrane protein</topology>
    </subcellularLocation>
</comment>
<evidence type="ECO:0000256" key="8">
    <source>
        <dbReference type="SAM" id="Phobius"/>
    </source>
</evidence>
<proteinExistence type="inferred from homology"/>
<feature type="compositionally biased region" description="Low complexity" evidence="7">
    <location>
        <begin position="276"/>
        <end position="287"/>
    </location>
</feature>
<dbReference type="PROSITE" id="PS50030">
    <property type="entry name" value="UBA"/>
    <property type="match status" value="1"/>
</dbReference>
<feature type="region of interest" description="Disordered" evidence="7">
    <location>
        <begin position="222"/>
        <end position="311"/>
    </location>
</feature>
<dbReference type="AlphaFoldDB" id="D7G2V6"/>
<accession>D7G2V6</accession>
<dbReference type="Proteomes" id="UP000002630">
    <property type="component" value="Linkage Group LG14"/>
</dbReference>
<evidence type="ECO:0000259" key="9">
    <source>
        <dbReference type="PROSITE" id="PS50030"/>
    </source>
</evidence>
<dbReference type="STRING" id="2880.D7G2V6"/>
<dbReference type="SUPFAM" id="SSF46934">
    <property type="entry name" value="UBA-like"/>
    <property type="match status" value="1"/>
</dbReference>
<evidence type="ECO:0000256" key="5">
    <source>
        <dbReference type="ARBA" id="ARBA00022989"/>
    </source>
</evidence>
<gene>
    <name evidence="10" type="ORF">Esi_0049_0012</name>
</gene>
<evidence type="ECO:0000256" key="7">
    <source>
        <dbReference type="SAM" id="MobiDB-lite"/>
    </source>
</evidence>
<evidence type="ECO:0000256" key="4">
    <source>
        <dbReference type="ARBA" id="ARBA00022692"/>
    </source>
</evidence>
<dbReference type="InterPro" id="IPR009060">
    <property type="entry name" value="UBA-like_sf"/>
</dbReference>
<feature type="compositionally biased region" description="Gly residues" evidence="7">
    <location>
        <begin position="288"/>
        <end position="298"/>
    </location>
</feature>
<dbReference type="SUPFAM" id="SSF144091">
    <property type="entry name" value="Rhomboid-like"/>
    <property type="match status" value="1"/>
</dbReference>
<dbReference type="CDD" id="cd14297">
    <property type="entry name" value="UBA2_spUBP14_like"/>
    <property type="match status" value="1"/>
</dbReference>
<dbReference type="PANTHER" id="PTHR43066:SF1">
    <property type="entry name" value="RHOMBOID PROTEIN 2"/>
    <property type="match status" value="1"/>
</dbReference>
<keyword evidence="4 8" id="KW-0812">Transmembrane</keyword>
<evidence type="ECO:0000256" key="1">
    <source>
        <dbReference type="ARBA" id="ARBA00004141"/>
    </source>
</evidence>
<keyword evidence="6 8" id="KW-0472">Membrane</keyword>